<feature type="binding site" evidence="10 11">
    <location>
        <position position="495"/>
    </location>
    <ligand>
        <name>L-methionine</name>
        <dbReference type="ChEBI" id="CHEBI:57844"/>
    </ligand>
</feature>
<dbReference type="GO" id="GO:0032259">
    <property type="term" value="P:methylation"/>
    <property type="evidence" value="ECO:0007669"/>
    <property type="project" value="UniProtKB-KW"/>
</dbReference>
<feature type="binding site" evidence="12">
    <location>
        <position position="737"/>
    </location>
    <ligand>
        <name>Zn(2+)</name>
        <dbReference type="ChEBI" id="CHEBI:29105"/>
        <label>1</label>
        <note>catalytic</note>
    </ligand>
</feature>
<feature type="binding site" evidence="11">
    <location>
        <position position="18"/>
    </location>
    <ligand>
        <name>5-methyltetrahydropteroyltri-L-glutamate</name>
        <dbReference type="ChEBI" id="CHEBI:58207"/>
    </ligand>
</feature>
<dbReference type="Pfam" id="PF01717">
    <property type="entry name" value="Meth_synt_2"/>
    <property type="match status" value="1"/>
</dbReference>
<dbReference type="HAMAP" id="MF_00172">
    <property type="entry name" value="Meth_synth"/>
    <property type="match status" value="1"/>
</dbReference>
<dbReference type="OrthoDB" id="244285at2"/>
<organism evidence="16 17">
    <name type="scientific">Hydrogenobacter hydrogenophilus</name>
    <dbReference type="NCBI Taxonomy" id="35835"/>
    <lineage>
        <taxon>Bacteria</taxon>
        <taxon>Pseudomonadati</taxon>
        <taxon>Aquificota</taxon>
        <taxon>Aquificia</taxon>
        <taxon>Aquificales</taxon>
        <taxon>Aquificaceae</taxon>
        <taxon>Hydrogenobacter</taxon>
    </lineage>
</organism>
<dbReference type="GO" id="GO:0003871">
    <property type="term" value="F:5-methyltetrahydropteroyltriglutamate-homocysteine S-methyltransferase activity"/>
    <property type="evidence" value="ECO:0007669"/>
    <property type="project" value="UniProtKB-UniRule"/>
</dbReference>
<keyword evidence="7 10" id="KW-0479">Metal-binding</keyword>
<evidence type="ECO:0000256" key="4">
    <source>
        <dbReference type="ARBA" id="ARBA00022603"/>
    </source>
</evidence>
<sequence>METLAYGFPKLGEKREFKNLLENYWKGKISEEDLIKGINALRDWMVGLYKDTVDLFPSNELSYYDFMLDTAIMVGAVPSRFGEFKGLSTYFEMARGSQALEMTKYFNTNYHYLVPELEGTDFKLLKNYPLEEYLYFKSKGIETLPKIISPYTFLKLSKALVKGSSPLPVYHLSKIERFEDLERYLLALLPVYEEVLKQLRQEGAKVVLFEDPALCYEMESQEWDLVHEMYKRLSEHADIYVMTYYDSVSDYKRFVDLPVKALGLDLVSNRENLENIRKHGFPSDKKLIAGIINGRQVWRASLTEKIRLAEELLKYAQHLIISNSCPLFHLPVSTQPEEDLPVHQVQIEGLTSLSLKERLAFAKEKLQELNLIKRAIEGDQQARMMVEKVENIVSVPFGVNQEVRRRVNALTERDFQRELDYKERIKLQQEILRLPTFPTTTIGSFPQTEEVRKIRASYTAGKVSPKEYEEFIKKQIQHVIRVQEEIGLDVLVHGEFERTDMVEFFAQKLEGIATTKHGWVLSYGSRVYRPPIIYGDVYRPSPMTLNEITYAQSLTEKPVKGMLTGPVTILNWSYYREDIPKKEIAYQIALALLEEVKDLERAGIKIIQIDEPAFREGAPIKRKDWDEYFDWAVKAFRLCSRANPQTQIHTHMCYSEFNDVMEYIYQMDFDVISIEASRSKGEIISAFEKFKGWDRQIGIGVYDIHSPAVPTKESIRSVLERAMKVLPKELLWVNPDCGLKTRRWEEVVPSLKNMVEVAQELREKYATV</sequence>
<feature type="binding site" evidence="10">
    <location>
        <begin position="15"/>
        <end position="18"/>
    </location>
    <ligand>
        <name>5-methyltetrahydropteroyltri-L-glutamate</name>
        <dbReference type="ChEBI" id="CHEBI:58207"/>
    </ligand>
</feature>
<feature type="binding site" evidence="10">
    <location>
        <position position="737"/>
    </location>
    <ligand>
        <name>Zn(2+)</name>
        <dbReference type="ChEBI" id="CHEBI:29105"/>
        <note>catalytic</note>
    </ligand>
</feature>
<feature type="binding site" evidence="10 11">
    <location>
        <position position="572"/>
    </location>
    <ligand>
        <name>5-methyltetrahydropteroyltri-L-glutamate</name>
        <dbReference type="ChEBI" id="CHEBI:58207"/>
    </ligand>
</feature>
<comment type="pathway">
    <text evidence="2 10">Amino-acid biosynthesis; L-methionine biosynthesis via de novo pathway; L-methionine from L-homocysteine (MetE route): step 1/1.</text>
</comment>
<proteinExistence type="inferred from homology"/>
<keyword evidence="9 10" id="KW-0486">Methionine biosynthesis</keyword>
<evidence type="ECO:0000256" key="11">
    <source>
        <dbReference type="PIRSR" id="PIRSR000382-1"/>
    </source>
</evidence>
<dbReference type="InterPro" id="IPR038071">
    <property type="entry name" value="UROD/MetE-like_sf"/>
</dbReference>
<keyword evidence="6 10" id="KW-0808">Transferase</keyword>
<feature type="binding site" evidence="10 11">
    <location>
        <begin position="442"/>
        <end position="444"/>
    </location>
    <ligand>
        <name>L-methionine</name>
        <dbReference type="ChEBI" id="CHEBI:57844"/>
    </ligand>
</feature>
<dbReference type="CDD" id="cd03311">
    <property type="entry name" value="CIMS_C_terminal_like"/>
    <property type="match status" value="1"/>
</dbReference>
<dbReference type="RefSeq" id="WP_096600598.1">
    <property type="nucleotide sequence ID" value="NZ_OBEN01000001.1"/>
</dbReference>
<evidence type="ECO:0000256" key="9">
    <source>
        <dbReference type="ARBA" id="ARBA00023167"/>
    </source>
</evidence>
<dbReference type="InterPro" id="IPR006276">
    <property type="entry name" value="Cobalamin-indep_Met_synthase"/>
</dbReference>
<dbReference type="Pfam" id="PF08267">
    <property type="entry name" value="Meth_synt_1"/>
    <property type="match status" value="1"/>
</dbReference>
<dbReference type="UniPathway" id="UPA00051">
    <property type="reaction ID" value="UER00082"/>
</dbReference>
<evidence type="ECO:0000313" key="17">
    <source>
        <dbReference type="Proteomes" id="UP000218627"/>
    </source>
</evidence>
<gene>
    <name evidence="10" type="primary">metE</name>
    <name evidence="16" type="ORF">SAMN06265353_0425</name>
</gene>
<feature type="binding site" evidence="12">
    <location>
        <position position="651"/>
    </location>
    <ligand>
        <name>Zn(2+)</name>
        <dbReference type="ChEBI" id="CHEBI:29105"/>
        <label>1</label>
        <note>catalytic</note>
    </ligand>
</feature>
<protein>
    <recommendedName>
        <fullName evidence="10">5-methyltetrahydropteroyltriglutamate--homocysteine methyltransferase</fullName>
        <ecNumber evidence="10">2.1.1.14</ecNumber>
    </recommendedName>
    <alternativeName>
        <fullName evidence="10">Cobalamin-independent methionine synthase</fullName>
    </alternativeName>
    <alternativeName>
        <fullName evidence="10">Methionine synthase, vitamin-B12 independent isozyme</fullName>
    </alternativeName>
</protein>
<evidence type="ECO:0000256" key="12">
    <source>
        <dbReference type="PIRSR" id="PIRSR000382-2"/>
    </source>
</evidence>
<feature type="binding site" evidence="10">
    <location>
        <position position="675"/>
    </location>
    <ligand>
        <name>Zn(2+)</name>
        <dbReference type="ChEBI" id="CHEBI:29105"/>
        <note>catalytic</note>
    </ligand>
</feature>
<comment type="catalytic activity">
    <reaction evidence="10">
        <text>5-methyltetrahydropteroyltri-L-glutamate + L-homocysteine = tetrahydropteroyltri-L-glutamate + L-methionine</text>
        <dbReference type="Rhea" id="RHEA:21196"/>
        <dbReference type="ChEBI" id="CHEBI:57844"/>
        <dbReference type="ChEBI" id="CHEBI:58140"/>
        <dbReference type="ChEBI" id="CHEBI:58199"/>
        <dbReference type="ChEBI" id="CHEBI:58207"/>
        <dbReference type="EC" id="2.1.1.14"/>
    </reaction>
</comment>
<dbReference type="GO" id="GO:0009086">
    <property type="term" value="P:methionine biosynthetic process"/>
    <property type="evidence" value="ECO:0007669"/>
    <property type="project" value="UniProtKB-UniRule"/>
</dbReference>
<evidence type="ECO:0000256" key="3">
    <source>
        <dbReference type="ARBA" id="ARBA00009553"/>
    </source>
</evidence>
<keyword evidence="17" id="KW-1185">Reference proteome</keyword>
<evidence type="ECO:0000256" key="2">
    <source>
        <dbReference type="ARBA" id="ARBA00004681"/>
    </source>
</evidence>
<dbReference type="Gene3D" id="3.20.20.210">
    <property type="match status" value="2"/>
</dbReference>
<dbReference type="NCBIfam" id="NF003556">
    <property type="entry name" value="PRK05222.1"/>
    <property type="match status" value="1"/>
</dbReference>
<dbReference type="AlphaFoldDB" id="A0A285NW26"/>
<dbReference type="InterPro" id="IPR013215">
    <property type="entry name" value="Cbl-indep_Met_Synth_N"/>
</dbReference>
<comment type="similarity">
    <text evidence="3 10">Belongs to the vitamin-B12 independent methionine synthase family.</text>
</comment>
<accession>A0A285NW26</accession>
<dbReference type="GO" id="GO:0008270">
    <property type="term" value="F:zinc ion binding"/>
    <property type="evidence" value="ECO:0007669"/>
    <property type="project" value="InterPro"/>
</dbReference>
<dbReference type="PIRSF" id="PIRSF000382">
    <property type="entry name" value="MeTrfase_B12_ind"/>
    <property type="match status" value="1"/>
</dbReference>
<feature type="binding site" evidence="10">
    <location>
        <position position="616"/>
    </location>
    <ligand>
        <name>5-methyltetrahydropteroyltri-L-glutamate</name>
        <dbReference type="ChEBI" id="CHEBI:58207"/>
    </ligand>
</feature>
<evidence type="ECO:0000256" key="13">
    <source>
        <dbReference type="PIRSR" id="PIRSR000382-3"/>
    </source>
</evidence>
<keyword evidence="8 10" id="KW-0862">Zinc</keyword>
<feature type="binding site" evidence="10">
    <location>
        <position position="104"/>
    </location>
    <ligand>
        <name>5-methyltetrahydropteroyltri-L-glutamate</name>
        <dbReference type="ChEBI" id="CHEBI:58207"/>
    </ligand>
</feature>
<evidence type="ECO:0000256" key="5">
    <source>
        <dbReference type="ARBA" id="ARBA00022605"/>
    </source>
</evidence>
<feature type="binding site" evidence="10 11">
    <location>
        <begin position="442"/>
        <end position="444"/>
    </location>
    <ligand>
        <name>L-homocysteine</name>
        <dbReference type="ChEBI" id="CHEBI:58199"/>
    </ligand>
</feature>
<dbReference type="EMBL" id="OBEN01000001">
    <property type="protein sequence ID" value="SNZ12096.1"/>
    <property type="molecule type" value="Genomic_DNA"/>
</dbReference>
<keyword evidence="10" id="KW-0677">Repeat</keyword>
<evidence type="ECO:0000259" key="14">
    <source>
        <dbReference type="Pfam" id="PF01717"/>
    </source>
</evidence>
<dbReference type="NCBIfam" id="TIGR01371">
    <property type="entry name" value="met_syn_B12ind"/>
    <property type="match status" value="1"/>
</dbReference>
<evidence type="ECO:0000313" key="16">
    <source>
        <dbReference type="EMBL" id="SNZ12096.1"/>
    </source>
</evidence>
<feature type="binding site" evidence="10 11">
    <location>
        <position position="610"/>
    </location>
    <ligand>
        <name>L-methionine</name>
        <dbReference type="ChEBI" id="CHEBI:57844"/>
    </ligand>
</feature>
<evidence type="ECO:0000256" key="7">
    <source>
        <dbReference type="ARBA" id="ARBA00022723"/>
    </source>
</evidence>
<feature type="domain" description="Cobalamin-independent methionine synthase MetE N-terminal" evidence="15">
    <location>
        <begin position="5"/>
        <end position="315"/>
    </location>
</feature>
<evidence type="ECO:0000256" key="8">
    <source>
        <dbReference type="ARBA" id="ARBA00022833"/>
    </source>
</evidence>
<feature type="active site" description="Proton donor" evidence="10 13">
    <location>
        <position position="705"/>
    </location>
</feature>
<name>A0A285NW26_9AQUI</name>
<dbReference type="SUPFAM" id="SSF51726">
    <property type="entry name" value="UROD/MetE-like"/>
    <property type="match status" value="2"/>
</dbReference>
<evidence type="ECO:0000256" key="6">
    <source>
        <dbReference type="ARBA" id="ARBA00022679"/>
    </source>
</evidence>
<dbReference type="Proteomes" id="UP000218627">
    <property type="component" value="Unassembled WGS sequence"/>
</dbReference>
<feature type="binding site" evidence="11">
    <location>
        <position position="109"/>
    </location>
    <ligand>
        <name>5-methyltetrahydropteroyltri-L-glutamate</name>
        <dbReference type="ChEBI" id="CHEBI:58207"/>
    </ligand>
</feature>
<comment type="function">
    <text evidence="1 10">Catalyzes the transfer of a methyl group from 5-methyltetrahydrofolate to homocysteine resulting in methionine formation.</text>
</comment>
<evidence type="ECO:0000256" key="1">
    <source>
        <dbReference type="ARBA" id="ARBA00002777"/>
    </source>
</evidence>
<feature type="binding site" evidence="10 11">
    <location>
        <position position="610"/>
    </location>
    <ligand>
        <name>L-homocysteine</name>
        <dbReference type="ChEBI" id="CHEBI:58199"/>
    </ligand>
</feature>
<dbReference type="EC" id="2.1.1.14" evidence="10"/>
<comment type="cofactor">
    <cofactor evidence="10">
        <name>Zn(2+)</name>
        <dbReference type="ChEBI" id="CHEBI:29105"/>
    </cofactor>
    <text evidence="10">Binds 1 zinc ion per subunit.</text>
</comment>
<dbReference type="PANTHER" id="PTHR30519">
    <property type="entry name" value="5-METHYLTETRAHYDROPTEROYLTRIGLUTAMATE--HOMOCYSTEINE METHYLTRANSFERASE"/>
    <property type="match status" value="1"/>
</dbReference>
<keyword evidence="5 10" id="KW-0028">Amino-acid biosynthesis</keyword>
<reference evidence="17" key="1">
    <citation type="submission" date="2017-09" db="EMBL/GenBank/DDBJ databases">
        <authorList>
            <person name="Varghese N."/>
            <person name="Submissions S."/>
        </authorList>
    </citation>
    <scope>NUCLEOTIDE SEQUENCE [LARGE SCALE GENOMIC DNA]</scope>
    <source>
        <strain evidence="17">DSM 2913</strain>
    </source>
</reference>
<feature type="domain" description="Cobalamin-independent methionine synthase MetE C-terminal/archaeal" evidence="14">
    <location>
        <begin position="437"/>
        <end position="759"/>
    </location>
</feature>
<comment type="cofactor">
    <cofactor evidence="12">
        <name>Zn(2+)</name>
        <dbReference type="ChEBI" id="CHEBI:29105"/>
    </cofactor>
    <text evidence="12">Binds 2 Zn(2+) ions per subunit.</text>
</comment>
<feature type="binding site" evidence="10">
    <location>
        <position position="651"/>
    </location>
    <ligand>
        <name>Zn(2+)</name>
        <dbReference type="ChEBI" id="CHEBI:29105"/>
        <note>catalytic</note>
    </ligand>
</feature>
<evidence type="ECO:0000259" key="15">
    <source>
        <dbReference type="Pfam" id="PF08267"/>
    </source>
</evidence>
<feature type="binding site" evidence="12">
    <location>
        <position position="675"/>
    </location>
    <ligand>
        <name>Zn(2+)</name>
        <dbReference type="ChEBI" id="CHEBI:29105"/>
        <label>1</label>
        <note>catalytic</note>
    </ligand>
</feature>
<comment type="caution">
    <text evidence="10">Lacks conserved residue(s) required for the propagation of feature annotation.</text>
</comment>
<dbReference type="InterPro" id="IPR002629">
    <property type="entry name" value="Met_Synth_C/arc"/>
</dbReference>
<feature type="binding site" evidence="12">
    <location>
        <position position="653"/>
    </location>
    <ligand>
        <name>Zn(2+)</name>
        <dbReference type="ChEBI" id="CHEBI:29105"/>
        <label>1</label>
        <note>catalytic</note>
    </ligand>
</feature>
<feature type="binding site" evidence="10">
    <location>
        <position position="495"/>
    </location>
    <ligand>
        <name>L-homocysteine</name>
        <dbReference type="ChEBI" id="CHEBI:58199"/>
    </ligand>
</feature>
<feature type="binding site" evidence="10">
    <location>
        <position position="653"/>
    </location>
    <ligand>
        <name>Zn(2+)</name>
        <dbReference type="ChEBI" id="CHEBI:29105"/>
        <note>catalytic</note>
    </ligand>
</feature>
<keyword evidence="4 10" id="KW-0489">Methyltransferase</keyword>
<evidence type="ECO:0000256" key="10">
    <source>
        <dbReference type="HAMAP-Rule" id="MF_00172"/>
    </source>
</evidence>